<comment type="function">
    <text evidence="4">Required for a late step of 50S ribosomal subunit assembly. Has GTPase activity.</text>
</comment>
<accession>A0A8S0XCP4</accession>
<keyword evidence="3 4" id="KW-0342">GTP-binding</keyword>
<evidence type="ECO:0000256" key="3">
    <source>
        <dbReference type="ARBA" id="ARBA00023134"/>
    </source>
</evidence>
<dbReference type="InterPro" id="IPR023179">
    <property type="entry name" value="GTP-bd_ortho_bundle_sf"/>
</dbReference>
<evidence type="ECO:0000313" key="9">
    <source>
        <dbReference type="Proteomes" id="UP001071230"/>
    </source>
</evidence>
<dbReference type="CDD" id="cd01856">
    <property type="entry name" value="YlqF"/>
    <property type="match status" value="1"/>
</dbReference>
<protein>
    <recommendedName>
        <fullName evidence="1 4">Ribosome biogenesis GTPase A</fullName>
    </recommendedName>
</protein>
<evidence type="ECO:0000256" key="4">
    <source>
        <dbReference type="PIRNR" id="PIRNR006230"/>
    </source>
</evidence>
<dbReference type="PANTHER" id="PTHR45782">
    <property type="entry name" value="MITOCHONDRIAL RIBOSOME-ASSOCIATED GTPASE 1"/>
    <property type="match status" value="1"/>
</dbReference>
<reference evidence="7" key="2">
    <citation type="submission" date="2020-01" db="EMBL/GenBank/DDBJ databases">
        <authorList>
            <person name="Hornung B."/>
        </authorList>
    </citation>
    <scope>NUCLEOTIDE SEQUENCE</scope>
    <source>
        <strain evidence="7">PacBioINE</strain>
    </source>
</reference>
<evidence type="ECO:0000256" key="2">
    <source>
        <dbReference type="ARBA" id="ARBA00022741"/>
    </source>
</evidence>
<feature type="domain" description="CP-type G" evidence="6">
    <location>
        <begin position="14"/>
        <end position="177"/>
    </location>
</feature>
<dbReference type="PANTHER" id="PTHR45782:SF4">
    <property type="entry name" value="MITOCHONDRIAL RIBOSOME-ASSOCIATED GTPASE 1"/>
    <property type="match status" value="1"/>
</dbReference>
<dbReference type="Proteomes" id="UP001071230">
    <property type="component" value="Unassembled WGS sequence"/>
</dbReference>
<dbReference type="EMBL" id="CDGJ01000027">
    <property type="protein sequence ID" value="CEJ06437.1"/>
    <property type="molecule type" value="Genomic_DNA"/>
</dbReference>
<evidence type="ECO:0000259" key="6">
    <source>
        <dbReference type="PROSITE" id="PS51721"/>
    </source>
</evidence>
<comment type="subcellular location">
    <subcellularLocation>
        <location evidence="4">Cytoplasm</location>
    </subcellularLocation>
</comment>
<gene>
    <name evidence="8" type="ORF">DEACI_0885</name>
    <name evidence="7" type="ORF">DEACI_3385</name>
</gene>
<dbReference type="KEGG" id="aacx:DEACI_3385"/>
<evidence type="ECO:0000256" key="5">
    <source>
        <dbReference type="PIRSR" id="PIRSR006230-1"/>
    </source>
</evidence>
<dbReference type="SUPFAM" id="SSF52540">
    <property type="entry name" value="P-loop containing nucleoside triphosphate hydrolases"/>
    <property type="match status" value="1"/>
</dbReference>
<sequence length="273" mass="30322">MSIQWFPGHMAKTKRLLTEQLQWVDAVVELADARIPASSRNPVLAELLGNKPRLLLLNKTDLAEEVWTKRWLESLRGQGPAFGISAVSGRGLGRITPELAKLTAERASRLAGKGLRPRPIRVMVVGIPNIGKSSLINQMAGGSKAKTGDKPGITRGNQWIRIHDKIELLDTPGLLWPKFEDPEVGRKLAATGAVRDEVFDAEELAVWLLTWLKENNVRVPPPYESRGQATLEEIGRQRGCLMAGGRVDTGKAAQEFLREFRRGRLGRNTLDRF</sequence>
<dbReference type="InterPro" id="IPR006073">
    <property type="entry name" value="GTP-bd"/>
</dbReference>
<dbReference type="GO" id="GO:0005525">
    <property type="term" value="F:GTP binding"/>
    <property type="evidence" value="ECO:0007669"/>
    <property type="project" value="UniProtKB-KW"/>
</dbReference>
<dbReference type="InterPro" id="IPR030378">
    <property type="entry name" value="G_CP_dom"/>
</dbReference>
<evidence type="ECO:0000313" key="8">
    <source>
        <dbReference type="EMBL" id="CEJ06437.1"/>
    </source>
</evidence>
<keyword evidence="9" id="KW-1185">Reference proteome</keyword>
<evidence type="ECO:0000256" key="1">
    <source>
        <dbReference type="ARBA" id="ARBA00014898"/>
    </source>
</evidence>
<feature type="binding site" evidence="5">
    <location>
        <begin position="129"/>
        <end position="134"/>
    </location>
    <ligand>
        <name>GTP</name>
        <dbReference type="ChEBI" id="CHEBI:37565"/>
    </ligand>
</feature>
<dbReference type="FunFam" id="3.40.50.300:FF:000590">
    <property type="entry name" value="Ribosome biogenesis GTPase A"/>
    <property type="match status" value="1"/>
</dbReference>
<dbReference type="InterPro" id="IPR027417">
    <property type="entry name" value="P-loop_NTPase"/>
</dbReference>
<feature type="binding site" evidence="5">
    <location>
        <begin position="58"/>
        <end position="61"/>
    </location>
    <ligand>
        <name>GTP</name>
        <dbReference type="ChEBI" id="CHEBI:37565"/>
    </ligand>
</feature>
<dbReference type="GO" id="GO:0005737">
    <property type="term" value="C:cytoplasm"/>
    <property type="evidence" value="ECO:0007669"/>
    <property type="project" value="UniProtKB-SubCell"/>
</dbReference>
<dbReference type="AlphaFoldDB" id="A0A8S0XCP4"/>
<keyword evidence="4" id="KW-0963">Cytoplasm</keyword>
<reference evidence="8" key="1">
    <citation type="submission" date="2014-11" db="EMBL/GenBank/DDBJ databases">
        <authorList>
            <person name="Hornung B.V."/>
        </authorList>
    </citation>
    <scope>NUCLEOTIDE SEQUENCE</scope>
    <source>
        <strain evidence="8">INE</strain>
    </source>
</reference>
<dbReference type="RefSeq" id="WP_240986034.1">
    <property type="nucleotide sequence ID" value="NZ_CDGJ01000027.1"/>
</dbReference>
<dbReference type="InterPro" id="IPR019991">
    <property type="entry name" value="GTP-bd_ribosome_bgen"/>
</dbReference>
<keyword evidence="2 4" id="KW-0547">Nucleotide-binding</keyword>
<dbReference type="GO" id="GO:0003924">
    <property type="term" value="F:GTPase activity"/>
    <property type="evidence" value="ECO:0007669"/>
    <property type="project" value="TreeGrafter"/>
</dbReference>
<feature type="binding site" evidence="5">
    <location>
        <position position="173"/>
    </location>
    <ligand>
        <name>GTP</name>
        <dbReference type="ChEBI" id="CHEBI:37565"/>
    </ligand>
</feature>
<dbReference type="GO" id="GO:0006412">
    <property type="term" value="P:translation"/>
    <property type="evidence" value="ECO:0007669"/>
    <property type="project" value="TreeGrafter"/>
</dbReference>
<dbReference type="PIRSF" id="PIRSF006230">
    <property type="entry name" value="MG442"/>
    <property type="match status" value="1"/>
</dbReference>
<dbReference type="EMBL" id="LR746496">
    <property type="protein sequence ID" value="CAA7602706.1"/>
    <property type="molecule type" value="Genomic_DNA"/>
</dbReference>
<organism evidence="7">
    <name type="scientific">Acididesulfobacillus acetoxydans</name>
    <dbReference type="NCBI Taxonomy" id="1561005"/>
    <lineage>
        <taxon>Bacteria</taxon>
        <taxon>Bacillati</taxon>
        <taxon>Bacillota</taxon>
        <taxon>Clostridia</taxon>
        <taxon>Eubacteriales</taxon>
        <taxon>Peptococcaceae</taxon>
        <taxon>Acididesulfobacillus</taxon>
    </lineage>
</organism>
<dbReference type="InterPro" id="IPR016478">
    <property type="entry name" value="GTPase_MTG1"/>
</dbReference>
<dbReference type="Gene3D" id="1.10.1580.10">
    <property type="match status" value="1"/>
</dbReference>
<dbReference type="Gene3D" id="3.40.50.300">
    <property type="entry name" value="P-loop containing nucleotide triphosphate hydrolases"/>
    <property type="match status" value="1"/>
</dbReference>
<dbReference type="Proteomes" id="UP000836597">
    <property type="component" value="Chromosome"/>
</dbReference>
<comment type="similarity">
    <text evidence="4">Belongs to the TRAFAC class YlqF/YawG GTPase family. MTG1 subfamily.</text>
</comment>
<dbReference type="NCBIfam" id="TIGR03596">
    <property type="entry name" value="GTPase_YlqF"/>
    <property type="match status" value="1"/>
</dbReference>
<name>A0A8S0XCP4_9FIRM</name>
<evidence type="ECO:0000313" key="7">
    <source>
        <dbReference type="EMBL" id="CAA7602706.1"/>
    </source>
</evidence>
<dbReference type="Pfam" id="PF01926">
    <property type="entry name" value="MMR_HSR1"/>
    <property type="match status" value="1"/>
</dbReference>
<proteinExistence type="inferred from homology"/>
<dbReference type="PROSITE" id="PS51721">
    <property type="entry name" value="G_CP"/>
    <property type="match status" value="1"/>
</dbReference>